<dbReference type="EnsemblProtists" id="PYU1_T002460">
    <property type="protein sequence ID" value="PYU1_T002460"/>
    <property type="gene ID" value="PYU1_G002457"/>
</dbReference>
<feature type="region of interest" description="Disordered" evidence="1">
    <location>
        <begin position="52"/>
        <end position="72"/>
    </location>
</feature>
<organism evidence="2 3">
    <name type="scientific">Globisporangium ultimum (strain ATCC 200006 / CBS 805.95 / DAOM BR144)</name>
    <name type="common">Pythium ultimum</name>
    <dbReference type="NCBI Taxonomy" id="431595"/>
    <lineage>
        <taxon>Eukaryota</taxon>
        <taxon>Sar</taxon>
        <taxon>Stramenopiles</taxon>
        <taxon>Oomycota</taxon>
        <taxon>Peronosporomycetes</taxon>
        <taxon>Pythiales</taxon>
        <taxon>Pythiaceae</taxon>
        <taxon>Globisporangium</taxon>
    </lineage>
</organism>
<reference evidence="3" key="1">
    <citation type="journal article" date="2010" name="Genome Biol.">
        <title>Genome sequence of the necrotrophic plant pathogen Pythium ultimum reveals original pathogenicity mechanisms and effector repertoire.</title>
        <authorList>
            <person name="Levesque C.A."/>
            <person name="Brouwer H."/>
            <person name="Cano L."/>
            <person name="Hamilton J.P."/>
            <person name="Holt C."/>
            <person name="Huitema E."/>
            <person name="Raffaele S."/>
            <person name="Robideau G.P."/>
            <person name="Thines M."/>
            <person name="Win J."/>
            <person name="Zerillo M.M."/>
            <person name="Beakes G.W."/>
            <person name="Boore J.L."/>
            <person name="Busam D."/>
            <person name="Dumas B."/>
            <person name="Ferriera S."/>
            <person name="Fuerstenberg S.I."/>
            <person name="Gachon C.M."/>
            <person name="Gaulin E."/>
            <person name="Govers F."/>
            <person name="Grenville-Briggs L."/>
            <person name="Horner N."/>
            <person name="Hostetler J."/>
            <person name="Jiang R.H."/>
            <person name="Johnson J."/>
            <person name="Krajaejun T."/>
            <person name="Lin H."/>
            <person name="Meijer H.J."/>
            <person name="Moore B."/>
            <person name="Morris P."/>
            <person name="Phuntmart V."/>
            <person name="Puiu D."/>
            <person name="Shetty J."/>
            <person name="Stajich J.E."/>
            <person name="Tripathy S."/>
            <person name="Wawra S."/>
            <person name="van West P."/>
            <person name="Whitty B.R."/>
            <person name="Coutinho P.M."/>
            <person name="Henrissat B."/>
            <person name="Martin F."/>
            <person name="Thomas P.D."/>
            <person name="Tyler B.M."/>
            <person name="De Vries R.P."/>
            <person name="Kamoun S."/>
            <person name="Yandell M."/>
            <person name="Tisserat N."/>
            <person name="Buell C.R."/>
        </authorList>
    </citation>
    <scope>NUCLEOTIDE SEQUENCE</scope>
    <source>
        <strain evidence="3">DAOM:BR144</strain>
    </source>
</reference>
<sequence>GGELQDLPGRISEEQVYYSLCARFCLCVCRRLTHARVKSSIGNCRSELRPVARPTSGGYIPPGGPTDGTTAG</sequence>
<dbReference type="Proteomes" id="UP000019132">
    <property type="component" value="Unassembled WGS sequence"/>
</dbReference>
<evidence type="ECO:0000313" key="2">
    <source>
        <dbReference type="EnsemblProtists" id="PYU1_T002460"/>
    </source>
</evidence>
<dbReference type="HOGENOM" id="CLU_2730093_0_0_1"/>
<reference evidence="2" key="3">
    <citation type="submission" date="2014-11" db="UniProtKB">
        <authorList>
            <consortium name="EnsemblProtists"/>
        </authorList>
    </citation>
    <scope>IDENTIFICATION</scope>
    <source>
        <strain evidence="2">DAOM BR144</strain>
    </source>
</reference>
<keyword evidence="3" id="KW-1185">Reference proteome</keyword>
<evidence type="ECO:0000256" key="1">
    <source>
        <dbReference type="SAM" id="MobiDB-lite"/>
    </source>
</evidence>
<dbReference type="InParanoid" id="K3WBW9"/>
<dbReference type="VEuPathDB" id="FungiDB:PYU1_G002457"/>
<reference evidence="3" key="2">
    <citation type="submission" date="2010-04" db="EMBL/GenBank/DDBJ databases">
        <authorList>
            <person name="Buell R."/>
            <person name="Hamilton J."/>
            <person name="Hostetler J."/>
        </authorList>
    </citation>
    <scope>NUCLEOTIDE SEQUENCE [LARGE SCALE GENOMIC DNA]</scope>
    <source>
        <strain evidence="3">DAOM:BR144</strain>
    </source>
</reference>
<protein>
    <submittedName>
        <fullName evidence="2">Uncharacterized protein</fullName>
    </submittedName>
</protein>
<dbReference type="AlphaFoldDB" id="K3WBW9"/>
<name>K3WBW9_GLOUD</name>
<evidence type="ECO:0000313" key="3">
    <source>
        <dbReference type="Proteomes" id="UP000019132"/>
    </source>
</evidence>
<accession>K3WBW9</accession>
<proteinExistence type="predicted"/>